<protein>
    <submittedName>
        <fullName evidence="1">Tautomerase family protein</fullName>
    </submittedName>
</protein>
<proteinExistence type="predicted"/>
<dbReference type="InterPro" id="IPR037479">
    <property type="entry name" value="Tauto_MSAD"/>
</dbReference>
<dbReference type="RefSeq" id="WP_150999635.1">
    <property type="nucleotide sequence ID" value="NZ_BPQY01000675.1"/>
</dbReference>
<comment type="caution">
    <text evidence="1">The sequence shown here is derived from an EMBL/GenBank/DDBJ whole genome shotgun (WGS) entry which is preliminary data.</text>
</comment>
<dbReference type="Proteomes" id="UP000474159">
    <property type="component" value="Unassembled WGS sequence"/>
</dbReference>
<dbReference type="EMBL" id="VZZK01000007">
    <property type="protein sequence ID" value="KAB1079876.1"/>
    <property type="molecule type" value="Genomic_DNA"/>
</dbReference>
<sequence>MPLTRISLRAGKSAAYHAALMEGVYAAMRETFGVPEDDRFMMIHEHEPGAFAYGAAYLGIPRSDDLVIIQITCNDTRPAAQKRALYEAIAARLSAEPGLRPEDVFINLVEVKPENWSFGLGRAQYAEAPARRDGA</sequence>
<organism evidence="1 2">
    <name type="scientific">Methylobacterium soli</name>
    <dbReference type="NCBI Taxonomy" id="553447"/>
    <lineage>
        <taxon>Bacteria</taxon>
        <taxon>Pseudomonadati</taxon>
        <taxon>Pseudomonadota</taxon>
        <taxon>Alphaproteobacteria</taxon>
        <taxon>Hyphomicrobiales</taxon>
        <taxon>Methylobacteriaceae</taxon>
        <taxon>Methylobacterium</taxon>
    </lineage>
</organism>
<dbReference type="PANTHER" id="PTHR38460">
    <property type="entry name" value="TAUTOMERASE YOLI-RELATED"/>
    <property type="match status" value="1"/>
</dbReference>
<dbReference type="PANTHER" id="PTHR38460:SF1">
    <property type="entry name" value="TAUTOMERASE YOLI-RELATED"/>
    <property type="match status" value="1"/>
</dbReference>
<dbReference type="Gene3D" id="3.30.429.10">
    <property type="entry name" value="Macrophage Migration Inhibitory Factor"/>
    <property type="match status" value="1"/>
</dbReference>
<gene>
    <name evidence="1" type="ORF">F6X53_08955</name>
</gene>
<reference evidence="1 2" key="1">
    <citation type="submission" date="2019-09" db="EMBL/GenBank/DDBJ databases">
        <title>YIM 48816 draft genome.</title>
        <authorList>
            <person name="Jiang L."/>
        </authorList>
    </citation>
    <scope>NUCLEOTIDE SEQUENCE [LARGE SCALE GENOMIC DNA]</scope>
    <source>
        <strain evidence="1 2">YIM 48816</strain>
    </source>
</reference>
<dbReference type="AlphaFoldDB" id="A0A6L3T8F4"/>
<dbReference type="OrthoDB" id="9804765at2"/>
<dbReference type="SUPFAM" id="SSF55331">
    <property type="entry name" value="Tautomerase/MIF"/>
    <property type="match status" value="1"/>
</dbReference>
<dbReference type="Pfam" id="PF14552">
    <property type="entry name" value="Tautomerase_2"/>
    <property type="match status" value="1"/>
</dbReference>
<evidence type="ECO:0000313" key="2">
    <source>
        <dbReference type="Proteomes" id="UP000474159"/>
    </source>
</evidence>
<keyword evidence="2" id="KW-1185">Reference proteome</keyword>
<accession>A0A6L3T8F4</accession>
<evidence type="ECO:0000313" key="1">
    <source>
        <dbReference type="EMBL" id="KAB1079876.1"/>
    </source>
</evidence>
<dbReference type="InterPro" id="IPR014347">
    <property type="entry name" value="Tautomerase/MIF_sf"/>
</dbReference>
<name>A0A6L3T8F4_9HYPH</name>